<reference evidence="2" key="1">
    <citation type="submission" date="2016-11" db="EMBL/GenBank/DDBJ databases">
        <authorList>
            <person name="Varghese N."/>
            <person name="Submissions S."/>
        </authorList>
    </citation>
    <scope>NUCLEOTIDE SEQUENCE [LARGE SCALE GENOMIC DNA]</scope>
    <source>
        <strain evidence="2">GAS401</strain>
    </source>
</reference>
<accession>A0A1M7ULZ7</accession>
<evidence type="ECO:0000313" key="2">
    <source>
        <dbReference type="Proteomes" id="UP000184096"/>
    </source>
</evidence>
<organism evidence="1 2">
    <name type="scientific">Bradyrhizobium erythrophlei</name>
    <dbReference type="NCBI Taxonomy" id="1437360"/>
    <lineage>
        <taxon>Bacteria</taxon>
        <taxon>Pseudomonadati</taxon>
        <taxon>Pseudomonadota</taxon>
        <taxon>Alphaproteobacteria</taxon>
        <taxon>Hyphomicrobiales</taxon>
        <taxon>Nitrobacteraceae</taxon>
        <taxon>Bradyrhizobium</taxon>
    </lineage>
</organism>
<dbReference type="Proteomes" id="UP000184096">
    <property type="component" value="Chromosome I"/>
</dbReference>
<gene>
    <name evidence="1" type="ORF">SAMN05444170_5761</name>
</gene>
<evidence type="ECO:0000313" key="1">
    <source>
        <dbReference type="EMBL" id="SHN84042.1"/>
    </source>
</evidence>
<evidence type="ECO:0008006" key="3">
    <source>
        <dbReference type="Google" id="ProtNLM"/>
    </source>
</evidence>
<name>A0A1M7ULZ7_9BRAD</name>
<dbReference type="EMBL" id="LT670849">
    <property type="protein sequence ID" value="SHN84042.1"/>
    <property type="molecule type" value="Genomic_DNA"/>
</dbReference>
<sequence>MTEPDHFASRPWTQAEDDMLRCLALKGLSSTAIGIRMNRTETVVRSRARQMQIILRRIRSRQLQMG</sequence>
<proteinExistence type="predicted"/>
<keyword evidence="2" id="KW-1185">Reference proteome</keyword>
<dbReference type="AlphaFoldDB" id="A0A1M7ULZ7"/>
<protein>
    <recommendedName>
        <fullName evidence="3">HTH luxR-type domain-containing protein</fullName>
    </recommendedName>
</protein>